<sequence length="252" mass="28574">MVVIMKLSILHINNTHLTLDKDFSLINKIKEENKKRVIETLVLGDGNSIFNNIEHKNDEQDLLNTFPFDATTLGSHQFDEGSKGIVENLNKINFPILAANVNFEDDKLLNPLVKERKFIPYLLKNTTSGKKIGIFGLTTMDIVYRSHPSAETIFFNPFDKADFIVKRLKNLGVDVIILLSQLGEEMNQMLAQQFLEIDIIIDKPVGTSGKKVEKCGNTLIIQSETDNYSLIESEINIDDEGNLLFIQENNYV</sequence>
<protein>
    <submittedName>
        <fullName evidence="1">5'-nucleotidase/2',3'-cyclic phosphodiesterase and related esterases</fullName>
    </submittedName>
</protein>
<name>A0A0B8R077_LACLL</name>
<reference evidence="1 2" key="1">
    <citation type="submission" date="2015-01" db="EMBL/GenBank/DDBJ databases">
        <title>Lactococcus lactis subsp.lactis JCM 5805 whole genome shotgun sequence.</title>
        <authorList>
            <person name="Fujii T."/>
            <person name="Tomita Y."/>
            <person name="Ikushima S."/>
            <person name="Fujiwara D."/>
        </authorList>
    </citation>
    <scope>NUCLEOTIDE SEQUENCE [LARGE SCALE GENOMIC DNA]</scope>
    <source>
        <strain evidence="1 2">JCM 5805</strain>
    </source>
</reference>
<dbReference type="PANTHER" id="PTHR11575:SF24">
    <property type="entry name" value="5'-NUCLEOTIDASE"/>
    <property type="match status" value="1"/>
</dbReference>
<dbReference type="GO" id="GO:0008768">
    <property type="term" value="F:UDP-sugar diphosphatase activity"/>
    <property type="evidence" value="ECO:0007669"/>
    <property type="project" value="TreeGrafter"/>
</dbReference>
<dbReference type="Proteomes" id="UP000031847">
    <property type="component" value="Unassembled WGS sequence"/>
</dbReference>
<evidence type="ECO:0000313" key="1">
    <source>
        <dbReference type="EMBL" id="GAM80603.1"/>
    </source>
</evidence>
<evidence type="ECO:0000313" key="2">
    <source>
        <dbReference type="Proteomes" id="UP000031847"/>
    </source>
</evidence>
<dbReference type="Gene3D" id="3.60.21.10">
    <property type="match status" value="1"/>
</dbReference>
<dbReference type="AlphaFoldDB" id="A0A0B8R077"/>
<dbReference type="GO" id="GO:0030288">
    <property type="term" value="C:outer membrane-bounded periplasmic space"/>
    <property type="evidence" value="ECO:0007669"/>
    <property type="project" value="TreeGrafter"/>
</dbReference>
<dbReference type="PANTHER" id="PTHR11575">
    <property type="entry name" value="5'-NUCLEOTIDASE-RELATED"/>
    <property type="match status" value="1"/>
</dbReference>
<dbReference type="EMBL" id="BBSI01000023">
    <property type="protein sequence ID" value="GAM80603.1"/>
    <property type="molecule type" value="Genomic_DNA"/>
</dbReference>
<accession>A0A0B8R077</accession>
<proteinExistence type="predicted"/>
<dbReference type="GO" id="GO:0009166">
    <property type="term" value="P:nucleotide catabolic process"/>
    <property type="evidence" value="ECO:0007669"/>
    <property type="project" value="InterPro"/>
</dbReference>
<gene>
    <name evidence="1" type="ORF">JCM5805K_1715</name>
</gene>
<dbReference type="SUPFAM" id="SSF56300">
    <property type="entry name" value="Metallo-dependent phosphatases"/>
    <property type="match status" value="1"/>
</dbReference>
<dbReference type="InterPro" id="IPR029052">
    <property type="entry name" value="Metallo-depent_PP-like"/>
</dbReference>
<comment type="caution">
    <text evidence="1">The sequence shown here is derived from an EMBL/GenBank/DDBJ whole genome shotgun (WGS) entry which is preliminary data.</text>
</comment>
<dbReference type="InterPro" id="IPR006179">
    <property type="entry name" value="5_nucleotidase/apyrase"/>
</dbReference>
<organism evidence="1 2">
    <name type="scientific">Lactococcus lactis subsp. lactis</name>
    <name type="common">Streptococcus lactis</name>
    <dbReference type="NCBI Taxonomy" id="1360"/>
    <lineage>
        <taxon>Bacteria</taxon>
        <taxon>Bacillati</taxon>
        <taxon>Bacillota</taxon>
        <taxon>Bacilli</taxon>
        <taxon>Lactobacillales</taxon>
        <taxon>Streptococcaceae</taxon>
        <taxon>Lactococcus</taxon>
    </lineage>
</organism>
<dbReference type="GO" id="GO:0008253">
    <property type="term" value="F:5'-nucleotidase activity"/>
    <property type="evidence" value="ECO:0007669"/>
    <property type="project" value="TreeGrafter"/>
</dbReference>